<keyword evidence="3" id="KW-1185">Reference proteome</keyword>
<sequence length="146" mass="17209">MEVDLENLKLEDEEEELIPCEKNLIEDENEHQLCLVGKASIDCVNHFPSLKRTLADLWHLLRGVIISYLEDKRYLFRFLYEVDIKRVIDGMSWSFNKHLIVFHCLVTGEDPKQILLNHAYFSIQVHRSAKEVSKAIWGLYRTIHSI</sequence>
<organism evidence="2 3">
    <name type="scientific">Gossypium arboreum</name>
    <name type="common">Tree cotton</name>
    <name type="synonym">Gossypium nanking</name>
    <dbReference type="NCBI Taxonomy" id="29729"/>
    <lineage>
        <taxon>Eukaryota</taxon>
        <taxon>Viridiplantae</taxon>
        <taxon>Streptophyta</taxon>
        <taxon>Embryophyta</taxon>
        <taxon>Tracheophyta</taxon>
        <taxon>Spermatophyta</taxon>
        <taxon>Magnoliopsida</taxon>
        <taxon>eudicotyledons</taxon>
        <taxon>Gunneridae</taxon>
        <taxon>Pentapetalae</taxon>
        <taxon>rosids</taxon>
        <taxon>malvids</taxon>
        <taxon>Malvales</taxon>
        <taxon>Malvaceae</taxon>
        <taxon>Malvoideae</taxon>
        <taxon>Gossypium</taxon>
    </lineage>
</organism>
<dbReference type="InterPro" id="IPR025558">
    <property type="entry name" value="DUF4283"/>
</dbReference>
<reference evidence="2 3" key="1">
    <citation type="submission" date="2023-03" db="EMBL/GenBank/DDBJ databases">
        <title>WGS of Gossypium arboreum.</title>
        <authorList>
            <person name="Yu D."/>
        </authorList>
    </citation>
    <scope>NUCLEOTIDE SEQUENCE [LARGE SCALE GENOMIC DNA]</scope>
    <source>
        <tissue evidence="2">Leaf</tissue>
    </source>
</reference>
<protein>
    <recommendedName>
        <fullName evidence="1">DUF4283 domain-containing protein</fullName>
    </recommendedName>
</protein>
<evidence type="ECO:0000313" key="2">
    <source>
        <dbReference type="EMBL" id="KAK5832175.1"/>
    </source>
</evidence>
<accession>A0ABR0PZ16</accession>
<evidence type="ECO:0000259" key="1">
    <source>
        <dbReference type="Pfam" id="PF14111"/>
    </source>
</evidence>
<name>A0ABR0PZ16_GOSAR</name>
<dbReference type="Pfam" id="PF14111">
    <property type="entry name" value="DUF4283"/>
    <property type="match status" value="1"/>
</dbReference>
<evidence type="ECO:0000313" key="3">
    <source>
        <dbReference type="Proteomes" id="UP001358586"/>
    </source>
</evidence>
<feature type="domain" description="DUF4283" evidence="1">
    <location>
        <begin position="28"/>
        <end position="112"/>
    </location>
</feature>
<dbReference type="EMBL" id="JARKNE010000005">
    <property type="protein sequence ID" value="KAK5832175.1"/>
    <property type="molecule type" value="Genomic_DNA"/>
</dbReference>
<dbReference type="Proteomes" id="UP001358586">
    <property type="component" value="Chromosome 5"/>
</dbReference>
<proteinExistence type="predicted"/>
<gene>
    <name evidence="2" type="ORF">PVK06_015975</name>
</gene>
<comment type="caution">
    <text evidence="2">The sequence shown here is derived from an EMBL/GenBank/DDBJ whole genome shotgun (WGS) entry which is preliminary data.</text>
</comment>